<evidence type="ECO:0000313" key="1">
    <source>
        <dbReference type="EMBL" id="BDS13789.1"/>
    </source>
</evidence>
<reference evidence="1" key="1">
    <citation type="submission" date="2022-09" db="EMBL/GenBank/DDBJ databases">
        <title>Aureispira anguillicida sp. nov., isolated from Leptocephalus of Japanese eel Anguilla japonica.</title>
        <authorList>
            <person name="Yuasa K."/>
            <person name="Mekata T."/>
            <person name="Ikunari K."/>
        </authorList>
    </citation>
    <scope>NUCLEOTIDE SEQUENCE</scope>
    <source>
        <strain evidence="1">EL160426</strain>
    </source>
</reference>
<accession>A0A915YIT4</accession>
<gene>
    <name evidence="1" type="ORF">AsAng_0045510</name>
</gene>
<evidence type="ECO:0008006" key="3">
    <source>
        <dbReference type="Google" id="ProtNLM"/>
    </source>
</evidence>
<name>A0A915YIT4_9BACT</name>
<dbReference type="EMBL" id="AP026867">
    <property type="protein sequence ID" value="BDS13789.1"/>
    <property type="molecule type" value="Genomic_DNA"/>
</dbReference>
<organism evidence="1 2">
    <name type="scientific">Aureispira anguillae</name>
    <dbReference type="NCBI Taxonomy" id="2864201"/>
    <lineage>
        <taxon>Bacteria</taxon>
        <taxon>Pseudomonadati</taxon>
        <taxon>Bacteroidota</taxon>
        <taxon>Saprospiria</taxon>
        <taxon>Saprospirales</taxon>
        <taxon>Saprospiraceae</taxon>
        <taxon>Aureispira</taxon>
    </lineage>
</organism>
<keyword evidence="2" id="KW-1185">Reference proteome</keyword>
<sequence length="218" mass="24078">MRFTLILTLLLFLGQEAVIAQKNTLEEFDYSKKNTTADPEIDYEEHILENGFFLDGLIQAATIKYSDANSGYRHDLSGAGLGFRLGNKWYFGKMKTYRPGIGATWGRVHLIFSRNATYNPGDFNIDFVLAPINLGLMNAFSFGGKIGLEANVNFGLAMVANPSVSDAAFGYLINPNLKFRYRSFAVGIDVTILAANYLNAADLQYENVLIGLTIGGKF</sequence>
<dbReference type="KEGG" id="aup:AsAng_0045510"/>
<protein>
    <recommendedName>
        <fullName evidence="3">Outer membrane protein beta-barrel domain-containing protein</fullName>
    </recommendedName>
</protein>
<proteinExistence type="predicted"/>
<dbReference type="AlphaFoldDB" id="A0A915YIT4"/>
<dbReference type="Proteomes" id="UP001060919">
    <property type="component" value="Chromosome"/>
</dbReference>
<dbReference type="RefSeq" id="WP_264789040.1">
    <property type="nucleotide sequence ID" value="NZ_AP026867.1"/>
</dbReference>
<evidence type="ECO:0000313" key="2">
    <source>
        <dbReference type="Proteomes" id="UP001060919"/>
    </source>
</evidence>